<dbReference type="OrthoDB" id="9769113at2"/>
<sequence length="310" mass="33511">MRCAVLGAGGFLGTNLCRELQPQVASVRAFGRRQSFPSALIGVEWIPGDFTEPTSVATAISGCDTVFHLVNATTPASANIDKLADLQSNVAPTLRLLEACREAGVKRVIFISSGGTIYGLPKQVPTPESAPTDPITAYGISKLAIEKYLGLYEYLHGLQYRVLRVANPFGPYQTALKSQGVIAAFMHQCASREPIHIWGDGSSVRDYVYVTDVVDAMLAAAQHQGPSRVFNIGGGQGRSLLDILDVIKRVSGTTPEIQFSPSRSVDIPRSILDISLASQELGWTPQTTFDEGMQRTWAWAIAQYQDGIPN</sequence>
<dbReference type="InterPro" id="IPR001509">
    <property type="entry name" value="Epimerase_deHydtase"/>
</dbReference>
<accession>A0A2S5GX96</accession>
<dbReference type="InterPro" id="IPR036291">
    <property type="entry name" value="NAD(P)-bd_dom_sf"/>
</dbReference>
<evidence type="ECO:0000313" key="2">
    <source>
        <dbReference type="EMBL" id="PPA77700.1"/>
    </source>
</evidence>
<name>A0A2S5GX96_9BURK</name>
<dbReference type="PANTHER" id="PTHR43245:SF13">
    <property type="entry name" value="UDP-D-APIOSE_UDP-D-XYLOSE SYNTHASE 2"/>
    <property type="match status" value="1"/>
</dbReference>
<protein>
    <submittedName>
        <fullName evidence="2">NAD-dependent epimerase</fullName>
    </submittedName>
</protein>
<dbReference type="Gene3D" id="3.40.50.720">
    <property type="entry name" value="NAD(P)-binding Rossmann-like Domain"/>
    <property type="match status" value="1"/>
</dbReference>
<dbReference type="Pfam" id="PF01370">
    <property type="entry name" value="Epimerase"/>
    <property type="match status" value="1"/>
</dbReference>
<evidence type="ECO:0000259" key="1">
    <source>
        <dbReference type="Pfam" id="PF01370"/>
    </source>
</evidence>
<dbReference type="Proteomes" id="UP000239990">
    <property type="component" value="Unassembled WGS sequence"/>
</dbReference>
<reference evidence="2 3" key="1">
    <citation type="submission" date="2018-02" db="EMBL/GenBank/DDBJ databases">
        <title>Draft Genome of Achromobacter spanius stain 6.</title>
        <authorList>
            <person name="Gunasekera T.S."/>
            <person name="Radwan O."/>
            <person name="Ruiz O.N."/>
        </authorList>
    </citation>
    <scope>NUCLEOTIDE SEQUENCE [LARGE SCALE GENOMIC DNA]</scope>
    <source>
        <strain evidence="2 3">6</strain>
    </source>
</reference>
<comment type="caution">
    <text evidence="2">The sequence shown here is derived from an EMBL/GenBank/DDBJ whole genome shotgun (WGS) entry which is preliminary data.</text>
</comment>
<organism evidence="2 3">
    <name type="scientific">Achromobacter spanius</name>
    <dbReference type="NCBI Taxonomy" id="217203"/>
    <lineage>
        <taxon>Bacteria</taxon>
        <taxon>Pseudomonadati</taxon>
        <taxon>Pseudomonadota</taxon>
        <taxon>Betaproteobacteria</taxon>
        <taxon>Burkholderiales</taxon>
        <taxon>Alcaligenaceae</taxon>
        <taxon>Achromobacter</taxon>
    </lineage>
</organism>
<dbReference type="SUPFAM" id="SSF51735">
    <property type="entry name" value="NAD(P)-binding Rossmann-fold domains"/>
    <property type="match status" value="1"/>
</dbReference>
<dbReference type="InterPro" id="IPR050177">
    <property type="entry name" value="Lipid_A_modif_metabolic_enz"/>
</dbReference>
<feature type="domain" description="NAD-dependent epimerase/dehydratase" evidence="1">
    <location>
        <begin position="5"/>
        <end position="233"/>
    </location>
</feature>
<proteinExistence type="predicted"/>
<dbReference type="PANTHER" id="PTHR43245">
    <property type="entry name" value="BIFUNCTIONAL POLYMYXIN RESISTANCE PROTEIN ARNA"/>
    <property type="match status" value="1"/>
</dbReference>
<dbReference type="PRINTS" id="PR01713">
    <property type="entry name" value="NUCEPIMERASE"/>
</dbReference>
<dbReference type="EMBL" id="PREU01000002">
    <property type="protein sequence ID" value="PPA77700.1"/>
    <property type="molecule type" value="Genomic_DNA"/>
</dbReference>
<dbReference type="AlphaFoldDB" id="A0A2S5GX96"/>
<evidence type="ECO:0000313" key="3">
    <source>
        <dbReference type="Proteomes" id="UP000239990"/>
    </source>
</evidence>
<gene>
    <name evidence="2" type="ORF">C4E15_04810</name>
</gene>